<proteinExistence type="predicted"/>
<evidence type="ECO:0000256" key="5">
    <source>
        <dbReference type="SAM" id="Phobius"/>
    </source>
</evidence>
<protein>
    <submittedName>
        <fullName evidence="6">DUF4870 domain-containing protein</fullName>
    </submittedName>
</protein>
<evidence type="ECO:0000256" key="4">
    <source>
        <dbReference type="ARBA" id="ARBA00023136"/>
    </source>
</evidence>
<keyword evidence="3 5" id="KW-1133">Transmembrane helix</keyword>
<dbReference type="KEGG" id="rter:IDM49_06235"/>
<organism evidence="6 7">
    <name type="scientific">Rothia terrae</name>
    <dbReference type="NCBI Taxonomy" id="396015"/>
    <lineage>
        <taxon>Bacteria</taxon>
        <taxon>Bacillati</taxon>
        <taxon>Actinomycetota</taxon>
        <taxon>Actinomycetes</taxon>
        <taxon>Micrococcales</taxon>
        <taxon>Micrococcaceae</taxon>
        <taxon>Rothia</taxon>
    </lineage>
</organism>
<keyword evidence="7" id="KW-1185">Reference proteome</keyword>
<dbReference type="Proteomes" id="UP000516404">
    <property type="component" value="Chromosome"/>
</dbReference>
<keyword evidence="4 5" id="KW-0472">Membrane</keyword>
<dbReference type="AlphaFoldDB" id="A0A7H2BGS4"/>
<evidence type="ECO:0000313" key="7">
    <source>
        <dbReference type="Proteomes" id="UP000516404"/>
    </source>
</evidence>
<feature type="transmembrane region" description="Helical" evidence="5">
    <location>
        <begin position="33"/>
        <end position="55"/>
    </location>
</feature>
<keyword evidence="2 5" id="KW-0812">Transmembrane</keyword>
<sequence length="140" mass="15166">MPLNTATKIPSDSQFEGTHAAAGNLSVSEDRNIATLAHFSGVLGCVPSAVIYYLYKGRGPFTQQESREALNFTLLPTIVLVVSFALCTVPDVGGFFGMLAALIWAYLAVMSLVGGIKVNKGNPYLYPMNTRLFDMISRKK</sequence>
<comment type="subcellular location">
    <subcellularLocation>
        <location evidence="1">Membrane</location>
        <topology evidence="1">Multi-pass membrane protein</topology>
    </subcellularLocation>
</comment>
<name>A0A7H2BGS4_9MICC</name>
<evidence type="ECO:0000256" key="1">
    <source>
        <dbReference type="ARBA" id="ARBA00004141"/>
    </source>
</evidence>
<gene>
    <name evidence="6" type="ORF">IDM49_06235</name>
</gene>
<accession>A0A7H2BGS4</accession>
<dbReference type="Pfam" id="PF09685">
    <property type="entry name" value="MamF_MmsF"/>
    <property type="match status" value="1"/>
</dbReference>
<dbReference type="EMBL" id="CP061539">
    <property type="protein sequence ID" value="QNV38870.1"/>
    <property type="molecule type" value="Genomic_DNA"/>
</dbReference>
<evidence type="ECO:0000313" key="6">
    <source>
        <dbReference type="EMBL" id="QNV38870.1"/>
    </source>
</evidence>
<evidence type="ECO:0000256" key="3">
    <source>
        <dbReference type="ARBA" id="ARBA00022989"/>
    </source>
</evidence>
<feature type="transmembrane region" description="Helical" evidence="5">
    <location>
        <begin position="92"/>
        <end position="113"/>
    </location>
</feature>
<dbReference type="InterPro" id="IPR019109">
    <property type="entry name" value="MamF_MmsF"/>
</dbReference>
<evidence type="ECO:0000256" key="2">
    <source>
        <dbReference type="ARBA" id="ARBA00022692"/>
    </source>
</evidence>
<reference evidence="6 7" key="1">
    <citation type="submission" date="2020-09" db="EMBL/GenBank/DDBJ databases">
        <title>Investigation of environmental microbes.</title>
        <authorList>
            <person name="Ou Y."/>
            <person name="Kang Q."/>
        </authorList>
    </citation>
    <scope>NUCLEOTIDE SEQUENCE [LARGE SCALE GENOMIC DNA]</scope>
    <source>
        <strain evidence="6 7">KJZ-14</strain>
    </source>
</reference>
<feature type="transmembrane region" description="Helical" evidence="5">
    <location>
        <begin position="67"/>
        <end position="86"/>
    </location>
</feature>